<comment type="similarity">
    <text evidence="1">Belongs to the enoyl-CoA hydratase/isomerase family.</text>
</comment>
<dbReference type="PANTHER" id="PTHR43664">
    <property type="entry name" value="MONOAMINE OXIDASE-RELATED"/>
    <property type="match status" value="1"/>
</dbReference>
<evidence type="ECO:0000259" key="2">
    <source>
        <dbReference type="Pfam" id="PF01575"/>
    </source>
</evidence>
<dbReference type="PANTHER" id="PTHR43664:SF1">
    <property type="entry name" value="BETA-METHYLMALYL-COA DEHYDRATASE"/>
    <property type="match status" value="1"/>
</dbReference>
<dbReference type="Pfam" id="PF01575">
    <property type="entry name" value="MaoC_dehydratas"/>
    <property type="match status" value="1"/>
</dbReference>
<organism evidence="3 4">
    <name type="scientific">Mycolicibacterium parafortuitum</name>
    <name type="common">Mycobacterium parafortuitum</name>
    <dbReference type="NCBI Taxonomy" id="39692"/>
    <lineage>
        <taxon>Bacteria</taxon>
        <taxon>Bacillati</taxon>
        <taxon>Actinomycetota</taxon>
        <taxon>Actinomycetes</taxon>
        <taxon>Mycobacteriales</taxon>
        <taxon>Mycobacteriaceae</taxon>
        <taxon>Mycolicibacterium</taxon>
    </lineage>
</organism>
<keyword evidence="4" id="KW-1185">Reference proteome</keyword>
<feature type="domain" description="MaoC-like" evidence="2">
    <location>
        <begin position="38"/>
        <end position="128"/>
    </location>
</feature>
<proteinExistence type="inferred from homology"/>
<dbReference type="SUPFAM" id="SSF54637">
    <property type="entry name" value="Thioesterase/thiol ester dehydrase-isomerase"/>
    <property type="match status" value="1"/>
</dbReference>
<reference evidence="3 4" key="1">
    <citation type="submission" date="2018-05" db="EMBL/GenBank/DDBJ databases">
        <authorList>
            <consortium name="IHU Genomes"/>
        </authorList>
    </citation>
    <scope>NUCLEOTIDE SEQUENCE [LARGE SCALE GENOMIC DNA]</scope>
    <source>
        <strain evidence="3 4">P7335</strain>
    </source>
</reference>
<name>A0A375YIS7_MYCPF</name>
<protein>
    <submittedName>
        <fullName evidence="3">Protein dehydratase [Haloterrigena turkmenica DSM 5511]</fullName>
    </submittedName>
</protein>
<dbReference type="Proteomes" id="UP000252008">
    <property type="component" value="Unassembled WGS sequence"/>
</dbReference>
<dbReference type="InterPro" id="IPR029069">
    <property type="entry name" value="HotDog_dom_sf"/>
</dbReference>
<gene>
    <name evidence="3" type="ORF">MPP7335_02759</name>
</gene>
<dbReference type="AlphaFoldDB" id="A0A375YIS7"/>
<dbReference type="InterPro" id="IPR002539">
    <property type="entry name" value="MaoC-like_dom"/>
</dbReference>
<sequence length="161" mass="17620">MDVTEVTGGARNLSELADQSPWYAEDLAVGDWMDVGSVRVELDEITEFAAKYDPLPIHLDATDSPFGQVIASGIHTMALFSGMASRTFIPRLALVAGKGMDRMRLPAPVYPGSTLTGRVEITGITMRERRADLLHRSTLVDQNDTVVLSFDGVVVISRRTR</sequence>
<dbReference type="EMBL" id="UEGS01000001">
    <property type="protein sequence ID" value="SRX81012.1"/>
    <property type="molecule type" value="Genomic_DNA"/>
</dbReference>
<evidence type="ECO:0000313" key="4">
    <source>
        <dbReference type="Proteomes" id="UP000252008"/>
    </source>
</evidence>
<evidence type="ECO:0000313" key="3">
    <source>
        <dbReference type="EMBL" id="SRX81012.1"/>
    </source>
</evidence>
<dbReference type="STRING" id="39692.BST38_01025"/>
<accession>A0A375YIS7</accession>
<dbReference type="Gene3D" id="3.10.129.10">
    <property type="entry name" value="Hotdog Thioesterase"/>
    <property type="match status" value="1"/>
</dbReference>
<dbReference type="InterPro" id="IPR052342">
    <property type="entry name" value="MCH/BMMD"/>
</dbReference>
<evidence type="ECO:0000256" key="1">
    <source>
        <dbReference type="ARBA" id="ARBA00005254"/>
    </source>
</evidence>